<name>A0A8H7ZDL7_9ASCO</name>
<proteinExistence type="predicted"/>
<feature type="compositionally biased region" description="Acidic residues" evidence="2">
    <location>
        <begin position="425"/>
        <end position="443"/>
    </location>
</feature>
<dbReference type="GO" id="GO:0005789">
    <property type="term" value="C:endoplasmic reticulum membrane"/>
    <property type="evidence" value="ECO:0007669"/>
    <property type="project" value="TreeGrafter"/>
</dbReference>
<dbReference type="OrthoDB" id="5673at2759"/>
<feature type="region of interest" description="Disordered" evidence="2">
    <location>
        <begin position="378"/>
        <end position="459"/>
    </location>
</feature>
<dbReference type="PANTHER" id="PTHR31303:SF1">
    <property type="entry name" value="CTP-DEPENDENT DIACYLGLYCEROL KINASE 1"/>
    <property type="match status" value="1"/>
</dbReference>
<dbReference type="PANTHER" id="PTHR31303">
    <property type="entry name" value="CTP-DEPENDENT DIACYLGLYCEROL KINASE 1"/>
    <property type="match status" value="1"/>
</dbReference>
<keyword evidence="3" id="KW-1133">Transmembrane helix</keyword>
<dbReference type="GeneID" id="93653295"/>
<feature type="transmembrane region" description="Helical" evidence="3">
    <location>
        <begin position="524"/>
        <end position="545"/>
    </location>
</feature>
<dbReference type="Proteomes" id="UP000669133">
    <property type="component" value="Unassembled WGS sequence"/>
</dbReference>
<evidence type="ECO:0000256" key="4">
    <source>
        <dbReference type="SAM" id="SignalP"/>
    </source>
</evidence>
<dbReference type="InterPro" id="IPR037997">
    <property type="entry name" value="Dgk1-like"/>
</dbReference>
<keyword evidence="3" id="KW-0472">Membrane</keyword>
<feature type="transmembrane region" description="Helical" evidence="3">
    <location>
        <begin position="591"/>
        <end position="612"/>
    </location>
</feature>
<evidence type="ECO:0000313" key="6">
    <source>
        <dbReference type="Proteomes" id="UP000669133"/>
    </source>
</evidence>
<evidence type="ECO:0000256" key="1">
    <source>
        <dbReference type="SAM" id="Coils"/>
    </source>
</evidence>
<reference evidence="5 6" key="1">
    <citation type="submission" date="2020-12" db="EMBL/GenBank/DDBJ databases">
        <title>Effect of drift, selection, and recombination on the evolution of hybrid genomes in Candida yeast pathogens.</title>
        <authorList>
            <person name="Mixao V."/>
            <person name="Ksiezopolska E."/>
            <person name="Saus E."/>
            <person name="Boekhout T."/>
            <person name="Gacser A."/>
            <person name="Gabaldon T."/>
        </authorList>
    </citation>
    <scope>NUCLEOTIDE SEQUENCE [LARGE SCALE GENOMIC DNA]</scope>
    <source>
        <strain evidence="5 6">BP57</strain>
    </source>
</reference>
<organism evidence="5 6">
    <name type="scientific">Candida metapsilosis</name>
    <dbReference type="NCBI Taxonomy" id="273372"/>
    <lineage>
        <taxon>Eukaryota</taxon>
        <taxon>Fungi</taxon>
        <taxon>Dikarya</taxon>
        <taxon>Ascomycota</taxon>
        <taxon>Saccharomycotina</taxon>
        <taxon>Pichiomycetes</taxon>
        <taxon>Debaryomycetaceae</taxon>
        <taxon>Candida/Lodderomyces clade</taxon>
        <taxon>Candida</taxon>
    </lineage>
</organism>
<feature type="region of interest" description="Disordered" evidence="2">
    <location>
        <begin position="466"/>
        <end position="485"/>
    </location>
</feature>
<dbReference type="EMBL" id="JAEOAQ010000007">
    <property type="protein sequence ID" value="KAG5417033.1"/>
    <property type="molecule type" value="Genomic_DNA"/>
</dbReference>
<feature type="compositionally biased region" description="Polar residues" evidence="2">
    <location>
        <begin position="466"/>
        <end position="475"/>
    </location>
</feature>
<dbReference type="RefSeq" id="XP_067546149.1">
    <property type="nucleotide sequence ID" value="XM_067693760.1"/>
</dbReference>
<evidence type="ECO:0000313" key="5">
    <source>
        <dbReference type="EMBL" id="KAG5417033.1"/>
    </source>
</evidence>
<feature type="transmembrane region" description="Helical" evidence="3">
    <location>
        <begin position="624"/>
        <end position="646"/>
    </location>
</feature>
<keyword evidence="1" id="KW-0175">Coiled coil</keyword>
<keyword evidence="3" id="KW-0812">Transmembrane</keyword>
<feature type="chain" id="PRO_5034644134" evidence="4">
    <location>
        <begin position="21"/>
        <end position="713"/>
    </location>
</feature>
<gene>
    <name evidence="5" type="ORF">I9W82_004666</name>
</gene>
<feature type="transmembrane region" description="Helical" evidence="3">
    <location>
        <begin position="566"/>
        <end position="585"/>
    </location>
</feature>
<feature type="coiled-coil region" evidence="1">
    <location>
        <begin position="148"/>
        <end position="175"/>
    </location>
</feature>
<dbReference type="AlphaFoldDB" id="A0A8H7ZDL7"/>
<protein>
    <submittedName>
        <fullName evidence="5">DGK1</fullName>
    </submittedName>
</protein>
<keyword evidence="6" id="KW-1185">Reference proteome</keyword>
<evidence type="ECO:0000256" key="3">
    <source>
        <dbReference type="SAM" id="Phobius"/>
    </source>
</evidence>
<evidence type="ECO:0000256" key="2">
    <source>
        <dbReference type="SAM" id="MobiDB-lite"/>
    </source>
</evidence>
<keyword evidence="4" id="KW-0732">Signal</keyword>
<dbReference type="GO" id="GO:0006654">
    <property type="term" value="P:phosphatidic acid biosynthetic process"/>
    <property type="evidence" value="ECO:0007669"/>
    <property type="project" value="TreeGrafter"/>
</dbReference>
<feature type="signal peptide" evidence="4">
    <location>
        <begin position="1"/>
        <end position="20"/>
    </location>
</feature>
<accession>A0A8H7ZDL7</accession>
<sequence length="713" mass="79386">MHFVIVSTALVSLLLQPAFSHNFSSVEQRFHQHINFFKEAFPRRKALGLNHTISLVIISNEGVPVNFGEAHLDSKTTLSLKENLSFNMSGGKVTAFVPSETVMTVPEVKTRLSMVTEAPQLMTSVNDSITVSAATAYSLKQQVVRTSEFDALAEIKRLELSLEELREQMSQREVSYMKQLEKVEQGPVTVMGTATSKVSAVPISYETYVETVVSTPKINGRQIMTGKPPSDSVMIKPQFQYHTNQKVNIGLPYHKPKVAWNEVPTSTTSAASIDMDEMLGVLKEGDYTILFDRDQNIGYIDANAIQFAQVADATSVPSTTQYEEYFAKQIAEYSQNEELFGDVSSEIVVDSSSSTTTLTPIYDQDLIHLPPIKAMSSVDVTKPEGLSRTRSSTSRGHRMNFDEAQDSYIEEEDKTYIYNTTNDDGTSEEEDDDDDEDDEEDEFQALSSKSSATDLDVNDSGVTEKINANNKSKAGSSTSSSSSPVQGKFKQFLVKHEIPRKVFHSSIGVLTLWLYTKGTTIPQLFVPLFTCFLGVLINDLVRLNNPEINKFVTSQMWFIIRESEKNSYNGTLFYLAGVLIVLYLYPKDISVLSILLLSWADTAASTVGRRYGKYTPKLGERKSLAGALGSFAIGVFSAYLLYGYFIPGYDVNNPGDIYWTPESSKLNFHVYSILVGFIASVSELVDLWGLDDNFTIPVLSGTLVYWLVRLFHV</sequence>
<feature type="transmembrane region" description="Helical" evidence="3">
    <location>
        <begin position="694"/>
        <end position="712"/>
    </location>
</feature>
<dbReference type="GO" id="GO:0004143">
    <property type="term" value="F:ATP-dependent diacylglycerol kinase activity"/>
    <property type="evidence" value="ECO:0007669"/>
    <property type="project" value="InterPro"/>
</dbReference>
<feature type="compositionally biased region" description="Acidic residues" evidence="2">
    <location>
        <begin position="403"/>
        <end position="413"/>
    </location>
</feature>
<comment type="caution">
    <text evidence="5">The sequence shown here is derived from an EMBL/GenBank/DDBJ whole genome shotgun (WGS) entry which is preliminary data.</text>
</comment>